<dbReference type="NCBIfam" id="TIGR01853">
    <property type="entry name" value="lipid_A_lpxD"/>
    <property type="match status" value="1"/>
</dbReference>
<reference evidence="9" key="1">
    <citation type="journal article" date="2014" name="Int. J. Syst. Evol. Microbiol.">
        <title>Complete genome sequence of Corynebacterium casei LMG S-19264T (=DSM 44701T), isolated from a smear-ripened cheese.</title>
        <authorList>
            <consortium name="US DOE Joint Genome Institute (JGI-PGF)"/>
            <person name="Walter F."/>
            <person name="Albersmeier A."/>
            <person name="Kalinowski J."/>
            <person name="Ruckert C."/>
        </authorList>
    </citation>
    <scope>NUCLEOTIDE SEQUENCE</scope>
    <source>
        <strain evidence="9">CGMCC 1.12921</strain>
    </source>
</reference>
<keyword evidence="4" id="KW-0677">Repeat</keyword>
<keyword evidence="1" id="KW-0444">Lipid biosynthesis</keyword>
<evidence type="ECO:0000259" key="8">
    <source>
        <dbReference type="Pfam" id="PF25087"/>
    </source>
</evidence>
<evidence type="ECO:0000256" key="2">
    <source>
        <dbReference type="ARBA" id="ARBA00022556"/>
    </source>
</evidence>
<dbReference type="CDD" id="cd03352">
    <property type="entry name" value="LbH_LpxD"/>
    <property type="match status" value="1"/>
</dbReference>
<dbReference type="GO" id="GO:0016410">
    <property type="term" value="F:N-acyltransferase activity"/>
    <property type="evidence" value="ECO:0007669"/>
    <property type="project" value="InterPro"/>
</dbReference>
<evidence type="ECO:0000256" key="1">
    <source>
        <dbReference type="ARBA" id="ARBA00022516"/>
    </source>
</evidence>
<dbReference type="Gene3D" id="2.160.10.10">
    <property type="entry name" value="Hexapeptide repeat proteins"/>
    <property type="match status" value="1"/>
</dbReference>
<organism evidence="9 10">
    <name type="scientific">Aquisalinus flavus</name>
    <dbReference type="NCBI Taxonomy" id="1526572"/>
    <lineage>
        <taxon>Bacteria</taxon>
        <taxon>Pseudomonadati</taxon>
        <taxon>Pseudomonadota</taxon>
        <taxon>Alphaproteobacteria</taxon>
        <taxon>Parvularculales</taxon>
        <taxon>Parvularculaceae</taxon>
        <taxon>Aquisalinus</taxon>
    </lineage>
</organism>
<accession>A0A8J2V487</accession>
<dbReference type="NCBIfam" id="NF002060">
    <property type="entry name" value="PRK00892.1"/>
    <property type="match status" value="1"/>
</dbReference>
<dbReference type="AlphaFoldDB" id="A0A8J2V487"/>
<keyword evidence="6" id="KW-0012">Acyltransferase</keyword>
<dbReference type="PANTHER" id="PTHR43378:SF2">
    <property type="entry name" value="UDP-3-O-ACYLGLUCOSAMINE N-ACYLTRANSFERASE 1, MITOCHONDRIAL-RELATED"/>
    <property type="match status" value="1"/>
</dbReference>
<evidence type="ECO:0000313" key="9">
    <source>
        <dbReference type="EMBL" id="GGD03962.1"/>
    </source>
</evidence>
<keyword evidence="5" id="KW-0443">Lipid metabolism</keyword>
<evidence type="ECO:0000256" key="3">
    <source>
        <dbReference type="ARBA" id="ARBA00022679"/>
    </source>
</evidence>
<feature type="domain" description="Mannose-1-phosphate guanyltransferase C-terminal" evidence="8">
    <location>
        <begin position="76"/>
        <end position="182"/>
    </location>
</feature>
<dbReference type="InterPro" id="IPR056729">
    <property type="entry name" value="GMPPB_C"/>
</dbReference>
<comment type="caution">
    <text evidence="9">The sequence shown here is derived from an EMBL/GenBank/DDBJ whole genome shotgun (WGS) entry which is preliminary data.</text>
</comment>
<feature type="region of interest" description="Disordered" evidence="7">
    <location>
        <begin position="288"/>
        <end position="307"/>
    </location>
</feature>
<dbReference type="SUPFAM" id="SSF51161">
    <property type="entry name" value="Trimeric LpxA-like enzymes"/>
    <property type="match status" value="1"/>
</dbReference>
<keyword evidence="2" id="KW-0441">Lipid A biosynthesis</keyword>
<dbReference type="InterPro" id="IPR007691">
    <property type="entry name" value="LpxD"/>
</dbReference>
<name>A0A8J2V487_9PROT</name>
<protein>
    <recommendedName>
        <fullName evidence="8">Mannose-1-phosphate guanyltransferase C-terminal domain-containing protein</fullName>
    </recommendedName>
</protein>
<dbReference type="GO" id="GO:0009245">
    <property type="term" value="P:lipid A biosynthetic process"/>
    <property type="evidence" value="ECO:0007669"/>
    <property type="project" value="UniProtKB-KW"/>
</dbReference>
<evidence type="ECO:0000256" key="5">
    <source>
        <dbReference type="ARBA" id="ARBA00023098"/>
    </source>
</evidence>
<keyword evidence="10" id="KW-1185">Reference proteome</keyword>
<reference evidence="9" key="2">
    <citation type="submission" date="2020-09" db="EMBL/GenBank/DDBJ databases">
        <authorList>
            <person name="Sun Q."/>
            <person name="Zhou Y."/>
        </authorList>
    </citation>
    <scope>NUCLEOTIDE SEQUENCE</scope>
    <source>
        <strain evidence="9">CGMCC 1.12921</strain>
    </source>
</reference>
<gene>
    <name evidence="9" type="ORF">GCM10011342_11220</name>
</gene>
<keyword evidence="3" id="KW-0808">Transferase</keyword>
<sequence>MFVRDAKLLAGIATNPPTACLLPERLLDAAREAGLHERTGLIACANVRASFALLAGALHESISETSIVPTGTDEATIGADCRIHPSAIIGDGAEIGDGCTIGANSVIGAGVILGKGCWIGAHVSITHAIFGERCRILAGARIGELGFGFVVHEGRQLRVPQLGRVILGDEVEIGANTTVDRGALADTKIGDYTKIDNLAQIAHNVVIGKNCALAGMCGISGSCVIGDGAMLGGQVVLSDHVTIGAGATIYARSALMRDVPPGEAWAGMPAKPARQYFKEIATLTKLAKTGSKKTDPVKNVPEQTGEE</sequence>
<dbReference type="Proteomes" id="UP000613582">
    <property type="component" value="Unassembled WGS sequence"/>
</dbReference>
<dbReference type="Pfam" id="PF25087">
    <property type="entry name" value="GMPPB_C"/>
    <property type="match status" value="1"/>
</dbReference>
<dbReference type="GO" id="GO:0016020">
    <property type="term" value="C:membrane"/>
    <property type="evidence" value="ECO:0007669"/>
    <property type="project" value="GOC"/>
</dbReference>
<evidence type="ECO:0000256" key="4">
    <source>
        <dbReference type="ARBA" id="ARBA00022737"/>
    </source>
</evidence>
<evidence type="ECO:0000256" key="6">
    <source>
        <dbReference type="ARBA" id="ARBA00023315"/>
    </source>
</evidence>
<evidence type="ECO:0000256" key="7">
    <source>
        <dbReference type="SAM" id="MobiDB-lite"/>
    </source>
</evidence>
<dbReference type="Pfam" id="PF00132">
    <property type="entry name" value="Hexapep"/>
    <property type="match status" value="1"/>
</dbReference>
<proteinExistence type="predicted"/>
<evidence type="ECO:0000313" key="10">
    <source>
        <dbReference type="Proteomes" id="UP000613582"/>
    </source>
</evidence>
<dbReference type="EMBL" id="BMGH01000001">
    <property type="protein sequence ID" value="GGD03962.1"/>
    <property type="molecule type" value="Genomic_DNA"/>
</dbReference>
<dbReference type="PANTHER" id="PTHR43378">
    <property type="entry name" value="UDP-3-O-ACYLGLUCOSAMINE N-ACYLTRANSFERASE"/>
    <property type="match status" value="1"/>
</dbReference>
<dbReference type="InterPro" id="IPR011004">
    <property type="entry name" value="Trimer_LpxA-like_sf"/>
</dbReference>
<dbReference type="InterPro" id="IPR001451">
    <property type="entry name" value="Hexapep"/>
</dbReference>